<evidence type="ECO:0000259" key="1">
    <source>
        <dbReference type="PROSITE" id="PS50930"/>
    </source>
</evidence>
<dbReference type="EMBL" id="VSSQ01085184">
    <property type="protein sequence ID" value="MPN32920.1"/>
    <property type="molecule type" value="Genomic_DNA"/>
</dbReference>
<comment type="caution">
    <text evidence="2">The sequence shown here is derived from an EMBL/GenBank/DDBJ whole genome shotgun (WGS) entry which is preliminary data.</text>
</comment>
<dbReference type="Gene3D" id="2.40.50.1020">
    <property type="entry name" value="LytTr DNA-binding domain"/>
    <property type="match status" value="1"/>
</dbReference>
<dbReference type="GO" id="GO:0000156">
    <property type="term" value="F:phosphorelay response regulator activity"/>
    <property type="evidence" value="ECO:0007669"/>
    <property type="project" value="InterPro"/>
</dbReference>
<name>A0A645H2L3_9ZZZZ</name>
<feature type="domain" description="HTH LytTR-type" evidence="1">
    <location>
        <begin position="1"/>
        <end position="90"/>
    </location>
</feature>
<dbReference type="PANTHER" id="PTHR37299">
    <property type="entry name" value="TRANSCRIPTIONAL REGULATOR-RELATED"/>
    <property type="match status" value="1"/>
</dbReference>
<gene>
    <name evidence="2" type="ORF">SDC9_180403</name>
</gene>
<proteinExistence type="predicted"/>
<dbReference type="InterPro" id="IPR007492">
    <property type="entry name" value="LytTR_DNA-bd_dom"/>
</dbReference>
<organism evidence="2">
    <name type="scientific">bioreactor metagenome</name>
    <dbReference type="NCBI Taxonomy" id="1076179"/>
    <lineage>
        <taxon>unclassified sequences</taxon>
        <taxon>metagenomes</taxon>
        <taxon>ecological metagenomes</taxon>
    </lineage>
</organism>
<sequence>MSLGSIQYVESVNHTVHFHLRNGTISSFASLSEFLGTLLSDKRFVKCHKSYIVNMQYVASITGKDFVLEDGTSVPISRNEYPRIKDTYLDYFFTKMK</sequence>
<dbReference type="PANTHER" id="PTHR37299:SF1">
    <property type="entry name" value="STAGE 0 SPORULATION PROTEIN A HOMOLOG"/>
    <property type="match status" value="1"/>
</dbReference>
<dbReference type="SMART" id="SM00850">
    <property type="entry name" value="LytTR"/>
    <property type="match status" value="1"/>
</dbReference>
<protein>
    <recommendedName>
        <fullName evidence="1">HTH LytTR-type domain-containing protein</fullName>
    </recommendedName>
</protein>
<dbReference type="InterPro" id="IPR046947">
    <property type="entry name" value="LytR-like"/>
</dbReference>
<accession>A0A645H2L3</accession>
<dbReference type="PROSITE" id="PS50930">
    <property type="entry name" value="HTH_LYTTR"/>
    <property type="match status" value="1"/>
</dbReference>
<dbReference type="AlphaFoldDB" id="A0A645H2L3"/>
<dbReference type="Pfam" id="PF04397">
    <property type="entry name" value="LytTR"/>
    <property type="match status" value="1"/>
</dbReference>
<reference evidence="2" key="1">
    <citation type="submission" date="2019-08" db="EMBL/GenBank/DDBJ databases">
        <authorList>
            <person name="Kucharzyk K."/>
            <person name="Murdoch R.W."/>
            <person name="Higgins S."/>
            <person name="Loffler F."/>
        </authorList>
    </citation>
    <scope>NUCLEOTIDE SEQUENCE</scope>
</reference>
<dbReference type="GO" id="GO:0003677">
    <property type="term" value="F:DNA binding"/>
    <property type="evidence" value="ECO:0007669"/>
    <property type="project" value="InterPro"/>
</dbReference>
<evidence type="ECO:0000313" key="2">
    <source>
        <dbReference type="EMBL" id="MPN32920.1"/>
    </source>
</evidence>